<dbReference type="STRING" id="68239.GCA_000745715_03106"/>
<accession>A0A1I2WQI1</accession>
<dbReference type="PANTHER" id="PTHR39441">
    <property type="entry name" value="DUF2252 DOMAIN-CONTAINING PROTEIN"/>
    <property type="match status" value="1"/>
</dbReference>
<dbReference type="PANTHER" id="PTHR39441:SF1">
    <property type="entry name" value="DUF2252 DOMAIN-CONTAINING PROTEIN"/>
    <property type="match status" value="1"/>
</dbReference>
<feature type="region of interest" description="Disordered" evidence="1">
    <location>
        <begin position="1"/>
        <end position="62"/>
    </location>
</feature>
<feature type="compositionally biased region" description="Basic and acidic residues" evidence="1">
    <location>
        <begin position="23"/>
        <end position="51"/>
    </location>
</feature>
<name>A0A1I2WQI1_9ACTN</name>
<evidence type="ECO:0000313" key="2">
    <source>
        <dbReference type="EMBL" id="SFH03515.1"/>
    </source>
</evidence>
<dbReference type="EMBL" id="FONR01000039">
    <property type="protein sequence ID" value="SFH03515.1"/>
    <property type="molecule type" value="Genomic_DNA"/>
</dbReference>
<gene>
    <name evidence="2" type="ORF">SAMN02787118_13932</name>
</gene>
<protein>
    <submittedName>
        <fullName evidence="2">Uncharacterized conserved protein, DUF2252 family</fullName>
    </submittedName>
</protein>
<organism evidence="2 3">
    <name type="scientific">Streptomyces mirabilis</name>
    <dbReference type="NCBI Taxonomy" id="68239"/>
    <lineage>
        <taxon>Bacteria</taxon>
        <taxon>Bacillati</taxon>
        <taxon>Actinomycetota</taxon>
        <taxon>Actinomycetes</taxon>
        <taxon>Kitasatosporales</taxon>
        <taxon>Streptomycetaceae</taxon>
        <taxon>Streptomyces</taxon>
    </lineage>
</organism>
<proteinExistence type="predicted"/>
<dbReference type="InterPro" id="IPR018721">
    <property type="entry name" value="DUF2252"/>
</dbReference>
<sequence length="518" mass="55884">MTDLGAADRAQQDQRSRPGGQDHQGHQDHQDHRGEQGEQGLRSEESRRSEQGRQASRVSGVFGVRGFAGRPVQAAPKEEGKALRRRVPRGVHAELSFDAGRPDAVTAVEESNLGRIPELTPIRVGRMAATPFAFLRGSAGLMAYDLARTPATGIAAQICGDAHAANFGLYGDARGGLVIDLNDFDETAHGPWEWDLKRLATSLVLAGREAGADEDTCRKAAHDAVGAYRRTQRLLAKLPVLDAWNAIADEELVSHADAHDLLGTLERVMEKARANTSGRFAAKSTQPTEDGSHRFVDAPPVLRRVPDAEAAAVAASLEHYLTTVSEDRLPLLARYAVHDVAFRVVGTGSVGTRSYVVLLLDHRGEPLVLQVKEARASALLPHLATAGHAIPEVPHEGRRVVLGQKRMQVVSDILLGWTTVEGRPFQVRQFRNRKGSVDPAALAADQVDDYARMTGALLARAHTHTADPRLIAGYCGKSEELDESIASFAVAYADRTEADHAELVAAVREGRLAAELGV</sequence>
<reference evidence="2 3" key="1">
    <citation type="submission" date="2016-10" db="EMBL/GenBank/DDBJ databases">
        <authorList>
            <person name="de Groot N.N."/>
        </authorList>
    </citation>
    <scope>NUCLEOTIDE SEQUENCE [LARGE SCALE GENOMIC DNA]</scope>
    <source>
        <strain evidence="2 3">OK461</strain>
    </source>
</reference>
<dbReference type="AlphaFoldDB" id="A0A1I2WQI1"/>
<dbReference type="Pfam" id="PF10009">
    <property type="entry name" value="DUF2252"/>
    <property type="match status" value="1"/>
</dbReference>
<dbReference type="Proteomes" id="UP000181942">
    <property type="component" value="Unassembled WGS sequence"/>
</dbReference>
<evidence type="ECO:0000313" key="3">
    <source>
        <dbReference type="Proteomes" id="UP000181942"/>
    </source>
</evidence>
<evidence type="ECO:0000256" key="1">
    <source>
        <dbReference type="SAM" id="MobiDB-lite"/>
    </source>
</evidence>